<dbReference type="OrthoDB" id="3264363at2759"/>
<reference evidence="2 3" key="1">
    <citation type="journal article" date="2019" name="New Phytol.">
        <title>Comparative genomics reveals unique wood-decay strategies and fruiting body development in the Schizophyllaceae.</title>
        <authorList>
            <person name="Almasi E."/>
            <person name="Sahu N."/>
            <person name="Krizsan K."/>
            <person name="Balint B."/>
            <person name="Kovacs G.M."/>
            <person name="Kiss B."/>
            <person name="Cseklye J."/>
            <person name="Drula E."/>
            <person name="Henrissat B."/>
            <person name="Nagy I."/>
            <person name="Chovatia M."/>
            <person name="Adam C."/>
            <person name="LaButti K."/>
            <person name="Lipzen A."/>
            <person name="Riley R."/>
            <person name="Grigoriev I.V."/>
            <person name="Nagy L.G."/>
        </authorList>
    </citation>
    <scope>NUCLEOTIDE SEQUENCE [LARGE SCALE GENOMIC DNA]</scope>
    <source>
        <strain evidence="2 3">NL-1724</strain>
    </source>
</reference>
<protein>
    <submittedName>
        <fullName evidence="2">Uncharacterized protein</fullName>
    </submittedName>
</protein>
<dbReference type="Proteomes" id="UP000320762">
    <property type="component" value="Unassembled WGS sequence"/>
</dbReference>
<organism evidence="2 3">
    <name type="scientific">Schizophyllum amplum</name>
    <dbReference type="NCBI Taxonomy" id="97359"/>
    <lineage>
        <taxon>Eukaryota</taxon>
        <taxon>Fungi</taxon>
        <taxon>Dikarya</taxon>
        <taxon>Basidiomycota</taxon>
        <taxon>Agaricomycotina</taxon>
        <taxon>Agaricomycetes</taxon>
        <taxon>Agaricomycetidae</taxon>
        <taxon>Agaricales</taxon>
        <taxon>Schizophyllaceae</taxon>
        <taxon>Schizophyllum</taxon>
    </lineage>
</organism>
<proteinExistence type="predicted"/>
<feature type="region of interest" description="Disordered" evidence="1">
    <location>
        <begin position="64"/>
        <end position="85"/>
    </location>
</feature>
<dbReference type="AlphaFoldDB" id="A0A550CCY7"/>
<sequence>MGMRATNTTKDATQRHVNDMLDTLRGEHYRHTQNVSRARRVPPSTGNRTAPNLPFFLEYYSSAPAPKRQSGPPPPRSWTQSASVTDTPNWRASRLAPVFACLPEPSHTDDFPPLARLCLRSLLSLYTTDELIEEVAPLLPGHLRRLLVRDAAIHAPFSTAQLLRLGGEEGHIEDELVIVGPAAGLREDHAVRLAQNARTFTTEKWDADDDAGAQPLQSLVILSARLTSSALLKLPPSLTHLALINLPDTILLYRLPSVCPLLVFLDLSHNSWLNEHDRRVDLMRVDWTRWTQLKRLVLRGCYVPHELPAKVNKSRWDDVAIIQE</sequence>
<accession>A0A550CCY7</accession>
<keyword evidence="3" id="KW-1185">Reference proteome</keyword>
<dbReference type="SUPFAM" id="SSF52047">
    <property type="entry name" value="RNI-like"/>
    <property type="match status" value="1"/>
</dbReference>
<evidence type="ECO:0000313" key="3">
    <source>
        <dbReference type="Proteomes" id="UP000320762"/>
    </source>
</evidence>
<comment type="caution">
    <text evidence="2">The sequence shown here is derived from an EMBL/GenBank/DDBJ whole genome shotgun (WGS) entry which is preliminary data.</text>
</comment>
<evidence type="ECO:0000313" key="2">
    <source>
        <dbReference type="EMBL" id="TRM62665.1"/>
    </source>
</evidence>
<name>A0A550CCY7_9AGAR</name>
<gene>
    <name evidence="2" type="ORF">BD626DRAFT_569809</name>
</gene>
<evidence type="ECO:0000256" key="1">
    <source>
        <dbReference type="SAM" id="MobiDB-lite"/>
    </source>
</evidence>
<dbReference type="EMBL" id="VDMD01000012">
    <property type="protein sequence ID" value="TRM62665.1"/>
    <property type="molecule type" value="Genomic_DNA"/>
</dbReference>